<dbReference type="PANTHER" id="PTHR33514:SF13">
    <property type="entry name" value="PROTEIN ABCI12, CHLOROPLASTIC"/>
    <property type="match status" value="1"/>
</dbReference>
<reference evidence="6" key="1">
    <citation type="journal article" date="2015" name="Nature">
        <title>Complex archaea that bridge the gap between prokaryotes and eukaryotes.</title>
        <authorList>
            <person name="Spang A."/>
            <person name="Saw J.H."/>
            <person name="Jorgensen S.L."/>
            <person name="Zaremba-Niedzwiedzka K."/>
            <person name="Martijn J."/>
            <person name="Lind A.E."/>
            <person name="van Eijk R."/>
            <person name="Schleper C."/>
            <person name="Guy L."/>
            <person name="Ettema T.J."/>
        </authorList>
    </citation>
    <scope>NUCLEOTIDE SEQUENCE</scope>
</reference>
<evidence type="ECO:0000256" key="5">
    <source>
        <dbReference type="SAM" id="Phobius"/>
    </source>
</evidence>
<comment type="subcellular location">
    <subcellularLocation>
        <location evidence="1">Membrane</location>
        <topology evidence="1">Multi-pass membrane protein</topology>
    </subcellularLocation>
</comment>
<accession>A0A0F9UX27</accession>
<feature type="transmembrane region" description="Helical" evidence="5">
    <location>
        <begin position="22"/>
        <end position="54"/>
    </location>
</feature>
<evidence type="ECO:0008006" key="7">
    <source>
        <dbReference type="Google" id="ProtNLM"/>
    </source>
</evidence>
<keyword evidence="4 5" id="KW-0472">Membrane</keyword>
<evidence type="ECO:0000313" key="6">
    <source>
        <dbReference type="EMBL" id="KKN96264.1"/>
    </source>
</evidence>
<proteinExistence type="predicted"/>
<dbReference type="Pfam" id="PF02361">
    <property type="entry name" value="CbiQ"/>
    <property type="match status" value="1"/>
</dbReference>
<dbReference type="InterPro" id="IPR003339">
    <property type="entry name" value="ABC/ECF_trnsptr_transmembrane"/>
</dbReference>
<comment type="caution">
    <text evidence="6">The sequence shown here is derived from an EMBL/GenBank/DDBJ whole genome shotgun (WGS) entry which is preliminary data.</text>
</comment>
<keyword evidence="2 5" id="KW-0812">Transmembrane</keyword>
<sequence>MIAGLYRPGSSPVHGVRASLKLIALLVLGTVLFAIDDVWLAAIALVIVLAGYALARIPARAAFAQIRPVLWVLAILFAAQLWLVDLSAALLLVLRFAALILAASLVTLTTRTADLVAVIEKALSPLARFGFDVGKVSLAISLAIRFIPAVGAIVEEVREAQRARGQDRSIVALAVPVIVRLLKMADEIAEAIDARS</sequence>
<evidence type="ECO:0000256" key="3">
    <source>
        <dbReference type="ARBA" id="ARBA00022989"/>
    </source>
</evidence>
<evidence type="ECO:0000256" key="2">
    <source>
        <dbReference type="ARBA" id="ARBA00022692"/>
    </source>
</evidence>
<name>A0A0F9UX27_9ZZZZ</name>
<dbReference type="GO" id="GO:0005886">
    <property type="term" value="C:plasma membrane"/>
    <property type="evidence" value="ECO:0007669"/>
    <property type="project" value="TreeGrafter"/>
</dbReference>
<evidence type="ECO:0000256" key="1">
    <source>
        <dbReference type="ARBA" id="ARBA00004141"/>
    </source>
</evidence>
<protein>
    <recommendedName>
        <fullName evidence="7">Cobalt transport protein</fullName>
    </recommendedName>
</protein>
<dbReference type="CDD" id="cd16914">
    <property type="entry name" value="EcfT"/>
    <property type="match status" value="1"/>
</dbReference>
<gene>
    <name evidence="6" type="ORF">LCGC14_0168570</name>
</gene>
<organism evidence="6">
    <name type="scientific">marine sediment metagenome</name>
    <dbReference type="NCBI Taxonomy" id="412755"/>
    <lineage>
        <taxon>unclassified sequences</taxon>
        <taxon>metagenomes</taxon>
        <taxon>ecological metagenomes</taxon>
    </lineage>
</organism>
<feature type="transmembrane region" description="Helical" evidence="5">
    <location>
        <begin position="66"/>
        <end position="83"/>
    </location>
</feature>
<keyword evidence="3 5" id="KW-1133">Transmembrane helix</keyword>
<dbReference type="EMBL" id="LAZR01000065">
    <property type="protein sequence ID" value="KKN96264.1"/>
    <property type="molecule type" value="Genomic_DNA"/>
</dbReference>
<dbReference type="AlphaFoldDB" id="A0A0F9UX27"/>
<dbReference type="PANTHER" id="PTHR33514">
    <property type="entry name" value="PROTEIN ABCI12, CHLOROPLASTIC"/>
    <property type="match status" value="1"/>
</dbReference>
<evidence type="ECO:0000256" key="4">
    <source>
        <dbReference type="ARBA" id="ARBA00023136"/>
    </source>
</evidence>